<dbReference type="InterPro" id="IPR051022">
    <property type="entry name" value="Notch_Cell-Fate_Det"/>
</dbReference>
<feature type="disulfide bond" evidence="6">
    <location>
        <begin position="242"/>
        <end position="251"/>
    </location>
</feature>
<comment type="caution">
    <text evidence="6">Lacks conserved residue(s) required for the propagation of feature annotation.</text>
</comment>
<protein>
    <submittedName>
        <fullName evidence="10">EGF-like domain-containing protein</fullName>
    </submittedName>
</protein>
<evidence type="ECO:0000256" key="7">
    <source>
        <dbReference type="SAM" id="SignalP"/>
    </source>
</evidence>
<keyword evidence="9" id="KW-1185">Reference proteome</keyword>
<dbReference type="SMART" id="SM00179">
    <property type="entry name" value="EGF_CA"/>
    <property type="match status" value="2"/>
</dbReference>
<feature type="disulfide bond" evidence="6">
    <location>
        <begin position="365"/>
        <end position="374"/>
    </location>
</feature>
<evidence type="ECO:0000259" key="8">
    <source>
        <dbReference type="PROSITE" id="PS50026"/>
    </source>
</evidence>
<keyword evidence="5" id="KW-0325">Glycoprotein</keyword>
<name>A0A1I8ARK1_9BILA</name>
<feature type="domain" description="EGF-like" evidence="8">
    <location>
        <begin position="293"/>
        <end position="329"/>
    </location>
</feature>
<dbReference type="PROSITE" id="PS00010">
    <property type="entry name" value="ASX_HYDROXYL"/>
    <property type="match status" value="2"/>
</dbReference>
<dbReference type="InterPro" id="IPR001881">
    <property type="entry name" value="EGF-like_Ca-bd_dom"/>
</dbReference>
<feature type="disulfide bond" evidence="6">
    <location>
        <begin position="134"/>
        <end position="151"/>
    </location>
</feature>
<evidence type="ECO:0000256" key="4">
    <source>
        <dbReference type="ARBA" id="ARBA00023157"/>
    </source>
</evidence>
<accession>A0A1I8ARK1</accession>
<dbReference type="PROSITE" id="PS00022">
    <property type="entry name" value="EGF_1"/>
    <property type="match status" value="7"/>
</dbReference>
<keyword evidence="3" id="KW-0677">Repeat</keyword>
<feature type="disulfide bond" evidence="6">
    <location>
        <begin position="153"/>
        <end position="162"/>
    </location>
</feature>
<sequence>MMVKTTLLLCVASSLIDTSSGFCWFNCAEETTTTTMKTTTTPALEAWQCRNCSQWSYCSEWAENGVCNECACPKGIAGPCCDKIERNRCLLEPNLCPPRSTCEFDVVNGYKCVCHGKGVGPDCREPGPCEYNPCVNGGVCREPSENVTFGCDCPSGMKGNLCESTTLCGFSPCACDRHKCKNNATCFVKGMSAIVTYSCHCKPGYTGEYCEEEMPCVYSNPCKHGGVCQVDPRNPMNFRCLCTNIFSGRLCEIYNPCHALASQCKHGSCRPVSENKGECFCIPGYNGTLCENDIDDCTPNPCEYDGICTDKVNNFTCACPEGTSGHRCEINFDDCLTKTPGVNACALRDRSAVCIDGLNSFSCNCSKDWTGEHCTMRMIIWEVIKSFNDTDISLLD</sequence>
<feature type="disulfide bond" evidence="6">
    <location>
        <begin position="201"/>
        <end position="210"/>
    </location>
</feature>
<keyword evidence="1 6" id="KW-0245">EGF-like domain</keyword>
<evidence type="ECO:0000256" key="2">
    <source>
        <dbReference type="ARBA" id="ARBA00022729"/>
    </source>
</evidence>
<evidence type="ECO:0000313" key="9">
    <source>
        <dbReference type="Proteomes" id="UP000095287"/>
    </source>
</evidence>
<evidence type="ECO:0000256" key="1">
    <source>
        <dbReference type="ARBA" id="ARBA00022536"/>
    </source>
</evidence>
<dbReference type="InterPro" id="IPR000742">
    <property type="entry name" value="EGF"/>
</dbReference>
<dbReference type="Gene3D" id="2.10.25.10">
    <property type="entry name" value="Laminin"/>
    <property type="match status" value="5"/>
</dbReference>
<feature type="disulfide bond" evidence="6">
    <location>
        <begin position="319"/>
        <end position="328"/>
    </location>
</feature>
<dbReference type="PANTHER" id="PTHR24049:SF22">
    <property type="entry name" value="DROSOPHILA CRUMBS HOMOLOG"/>
    <property type="match status" value="1"/>
</dbReference>
<reference evidence="10" key="1">
    <citation type="submission" date="2016-11" db="UniProtKB">
        <authorList>
            <consortium name="WormBaseParasite"/>
        </authorList>
    </citation>
    <scope>IDENTIFICATION</scope>
</reference>
<dbReference type="WBParaSite" id="L893_g8331.t1">
    <property type="protein sequence ID" value="L893_g8331.t1"/>
    <property type="gene ID" value="L893_g8331"/>
</dbReference>
<dbReference type="GO" id="GO:0016020">
    <property type="term" value="C:membrane"/>
    <property type="evidence" value="ECO:0007669"/>
    <property type="project" value="UniProtKB-SubCell"/>
</dbReference>
<keyword evidence="2 7" id="KW-0732">Signal</keyword>
<feature type="domain" description="EGF-like" evidence="8">
    <location>
        <begin position="331"/>
        <end position="375"/>
    </location>
</feature>
<dbReference type="GO" id="GO:0005509">
    <property type="term" value="F:calcium ion binding"/>
    <property type="evidence" value="ECO:0007669"/>
    <property type="project" value="InterPro"/>
</dbReference>
<dbReference type="InterPro" id="IPR000152">
    <property type="entry name" value="EGF-type_Asp/Asn_hydroxyl_site"/>
</dbReference>
<feature type="chain" id="PRO_5009315058" evidence="7">
    <location>
        <begin position="22"/>
        <end position="396"/>
    </location>
</feature>
<dbReference type="PROSITE" id="PS01187">
    <property type="entry name" value="EGF_CA"/>
    <property type="match status" value="1"/>
</dbReference>
<dbReference type="CDD" id="cd00054">
    <property type="entry name" value="EGF_CA"/>
    <property type="match status" value="1"/>
</dbReference>
<proteinExistence type="predicted"/>
<dbReference type="FunFam" id="2.10.25.10:FF:000472">
    <property type="entry name" value="Uncharacterized protein, isoform A"/>
    <property type="match status" value="1"/>
</dbReference>
<dbReference type="PROSITE" id="PS50026">
    <property type="entry name" value="EGF_3"/>
    <property type="match status" value="7"/>
</dbReference>
<feature type="domain" description="EGF-like" evidence="8">
    <location>
        <begin position="85"/>
        <end position="124"/>
    </location>
</feature>
<keyword evidence="4 6" id="KW-1015">Disulfide bond</keyword>
<evidence type="ECO:0000256" key="3">
    <source>
        <dbReference type="ARBA" id="ARBA00022737"/>
    </source>
</evidence>
<dbReference type="Proteomes" id="UP000095287">
    <property type="component" value="Unplaced"/>
</dbReference>
<feature type="domain" description="EGF-like" evidence="8">
    <location>
        <begin position="212"/>
        <end position="252"/>
    </location>
</feature>
<dbReference type="Pfam" id="PF00008">
    <property type="entry name" value="EGF"/>
    <property type="match status" value="2"/>
</dbReference>
<dbReference type="AlphaFoldDB" id="A0A1I8ARK1"/>
<feature type="signal peptide" evidence="7">
    <location>
        <begin position="1"/>
        <end position="21"/>
    </location>
</feature>
<feature type="disulfide bond" evidence="6">
    <location>
        <begin position="114"/>
        <end position="123"/>
    </location>
</feature>
<dbReference type="InterPro" id="IPR018097">
    <property type="entry name" value="EGF_Ca-bd_CS"/>
</dbReference>
<feature type="domain" description="EGF-like" evidence="8">
    <location>
        <begin position="174"/>
        <end position="211"/>
    </location>
</feature>
<dbReference type="PROSITE" id="PS01186">
    <property type="entry name" value="EGF_2"/>
    <property type="match status" value="2"/>
</dbReference>
<organism evidence="9 10">
    <name type="scientific">Steinernema glaseri</name>
    <dbReference type="NCBI Taxonomy" id="37863"/>
    <lineage>
        <taxon>Eukaryota</taxon>
        <taxon>Metazoa</taxon>
        <taxon>Ecdysozoa</taxon>
        <taxon>Nematoda</taxon>
        <taxon>Chromadorea</taxon>
        <taxon>Rhabditida</taxon>
        <taxon>Tylenchina</taxon>
        <taxon>Panagrolaimomorpha</taxon>
        <taxon>Strongyloidoidea</taxon>
        <taxon>Steinernematidae</taxon>
        <taxon>Steinernema</taxon>
    </lineage>
</organism>
<feature type="domain" description="EGF-like" evidence="8">
    <location>
        <begin position="125"/>
        <end position="163"/>
    </location>
</feature>
<dbReference type="SUPFAM" id="SSF57196">
    <property type="entry name" value="EGF/Laminin"/>
    <property type="match status" value="5"/>
</dbReference>
<feature type="disulfide bond" evidence="6">
    <location>
        <begin position="281"/>
        <end position="290"/>
    </location>
</feature>
<feature type="domain" description="EGF-like" evidence="8">
    <location>
        <begin position="253"/>
        <end position="291"/>
    </location>
</feature>
<evidence type="ECO:0000313" key="10">
    <source>
        <dbReference type="WBParaSite" id="L893_g8331.t1"/>
    </source>
</evidence>
<dbReference type="SMART" id="SM00181">
    <property type="entry name" value="EGF"/>
    <property type="match status" value="7"/>
</dbReference>
<evidence type="ECO:0000256" key="5">
    <source>
        <dbReference type="ARBA" id="ARBA00023180"/>
    </source>
</evidence>
<dbReference type="PANTHER" id="PTHR24049">
    <property type="entry name" value="CRUMBS FAMILY MEMBER"/>
    <property type="match status" value="1"/>
</dbReference>
<evidence type="ECO:0000256" key="6">
    <source>
        <dbReference type="PROSITE-ProRule" id="PRU00076"/>
    </source>
</evidence>